<protein>
    <recommendedName>
        <fullName evidence="4">Integrase</fullName>
    </recommendedName>
</protein>
<sequence length="215" mass="24259">MPATIALLRTPPPKHFEPVEVRRALREYAFNVRWRTDPENPVPADVQTILDWVQRNALPVSAWEKTETIDKVVTALGTLLGGTAAAASSVTRNDRIMSLVMGYAIRHNYLKANPLTKGKGQRAAPKVAQAIDKRCLLNRDLVAKMLDWIGKRPRRGRWPHTDLGLRAVVSSSSSSRRQRSRSVRVGHEHDPAPRPEGLAELLAVTRRPRFWFRPD</sequence>
<dbReference type="Proteomes" id="UP001601976">
    <property type="component" value="Unassembled WGS sequence"/>
</dbReference>
<gene>
    <name evidence="2" type="ORF">ACFYWW_16795</name>
</gene>
<accession>A0ABW6RFU8</accession>
<reference evidence="2 3" key="1">
    <citation type="submission" date="2024-10" db="EMBL/GenBank/DDBJ databases">
        <title>The Natural Products Discovery Center: Release of the First 8490 Sequenced Strains for Exploring Actinobacteria Biosynthetic Diversity.</title>
        <authorList>
            <person name="Kalkreuter E."/>
            <person name="Kautsar S.A."/>
            <person name="Yang D."/>
            <person name="Bader C.D."/>
            <person name="Teijaro C.N."/>
            <person name="Fluegel L."/>
            <person name="Davis C.M."/>
            <person name="Simpson J.R."/>
            <person name="Lauterbach L."/>
            <person name="Steele A.D."/>
            <person name="Gui C."/>
            <person name="Meng S."/>
            <person name="Li G."/>
            <person name="Viehrig K."/>
            <person name="Ye F."/>
            <person name="Su P."/>
            <person name="Kiefer A.F."/>
            <person name="Nichols A."/>
            <person name="Cepeda A.J."/>
            <person name="Yan W."/>
            <person name="Fan B."/>
            <person name="Jiang Y."/>
            <person name="Adhikari A."/>
            <person name="Zheng C.-J."/>
            <person name="Schuster L."/>
            <person name="Cowan T.M."/>
            <person name="Smanski M.J."/>
            <person name="Chevrette M.G."/>
            <person name="De Carvalho L.P.S."/>
            <person name="Shen B."/>
        </authorList>
    </citation>
    <scope>NUCLEOTIDE SEQUENCE [LARGE SCALE GENOMIC DNA]</scope>
    <source>
        <strain evidence="2 3">NPDC003029</strain>
    </source>
</reference>
<evidence type="ECO:0000313" key="2">
    <source>
        <dbReference type="EMBL" id="MFF3340373.1"/>
    </source>
</evidence>
<evidence type="ECO:0000256" key="1">
    <source>
        <dbReference type="SAM" id="MobiDB-lite"/>
    </source>
</evidence>
<comment type="caution">
    <text evidence="2">The sequence shown here is derived from an EMBL/GenBank/DDBJ whole genome shotgun (WGS) entry which is preliminary data.</text>
</comment>
<proteinExistence type="predicted"/>
<dbReference type="EMBL" id="JBIAPK010000004">
    <property type="protein sequence ID" value="MFF3340373.1"/>
    <property type="molecule type" value="Genomic_DNA"/>
</dbReference>
<feature type="region of interest" description="Disordered" evidence="1">
    <location>
        <begin position="168"/>
        <end position="196"/>
    </location>
</feature>
<keyword evidence="3" id="KW-1185">Reference proteome</keyword>
<evidence type="ECO:0008006" key="4">
    <source>
        <dbReference type="Google" id="ProtNLM"/>
    </source>
</evidence>
<evidence type="ECO:0000313" key="3">
    <source>
        <dbReference type="Proteomes" id="UP001601976"/>
    </source>
</evidence>
<organism evidence="2 3">
    <name type="scientific">Streptomyces flavidovirens</name>
    <dbReference type="NCBI Taxonomy" id="67298"/>
    <lineage>
        <taxon>Bacteria</taxon>
        <taxon>Bacillati</taxon>
        <taxon>Actinomycetota</taxon>
        <taxon>Actinomycetes</taxon>
        <taxon>Kitasatosporales</taxon>
        <taxon>Streptomycetaceae</taxon>
        <taxon>Streptomyces</taxon>
    </lineage>
</organism>
<name>A0ABW6RFU8_9ACTN</name>
<dbReference type="RefSeq" id="WP_387896029.1">
    <property type="nucleotide sequence ID" value="NZ_JBIAPK010000004.1"/>
</dbReference>